<dbReference type="PANTHER" id="PTHR30290:SF10">
    <property type="entry name" value="PERIPLASMIC OLIGOPEPTIDE-BINDING PROTEIN-RELATED"/>
    <property type="match status" value="1"/>
</dbReference>
<keyword evidence="3" id="KW-0813">Transport</keyword>
<evidence type="ECO:0000256" key="5">
    <source>
        <dbReference type="SAM" id="SignalP"/>
    </source>
</evidence>
<evidence type="ECO:0000256" key="2">
    <source>
        <dbReference type="ARBA" id="ARBA00005695"/>
    </source>
</evidence>
<dbReference type="Gene3D" id="3.90.76.10">
    <property type="entry name" value="Dipeptide-binding Protein, Domain 1"/>
    <property type="match status" value="1"/>
</dbReference>
<dbReference type="InterPro" id="IPR039424">
    <property type="entry name" value="SBP_5"/>
</dbReference>
<keyword evidence="4 5" id="KW-0732">Signal</keyword>
<dbReference type="PROSITE" id="PS51257">
    <property type="entry name" value="PROKAR_LIPOPROTEIN"/>
    <property type="match status" value="1"/>
</dbReference>
<dbReference type="CDD" id="cd00995">
    <property type="entry name" value="PBP2_NikA_DppA_OppA_like"/>
    <property type="match status" value="1"/>
</dbReference>
<dbReference type="PANTHER" id="PTHR30290">
    <property type="entry name" value="PERIPLASMIC BINDING COMPONENT OF ABC TRANSPORTER"/>
    <property type="match status" value="1"/>
</dbReference>
<feature type="domain" description="Solute-binding protein family 5" evidence="6">
    <location>
        <begin position="82"/>
        <end position="432"/>
    </location>
</feature>
<dbReference type="EMBL" id="BAAANO010000029">
    <property type="protein sequence ID" value="GAA2013301.1"/>
    <property type="molecule type" value="Genomic_DNA"/>
</dbReference>
<feature type="signal peptide" evidence="5">
    <location>
        <begin position="1"/>
        <end position="28"/>
    </location>
</feature>
<dbReference type="PIRSF" id="PIRSF002741">
    <property type="entry name" value="MppA"/>
    <property type="match status" value="1"/>
</dbReference>
<name>A0ABN2TLA6_9MICO</name>
<dbReference type="Gene3D" id="3.40.190.10">
    <property type="entry name" value="Periplasmic binding protein-like II"/>
    <property type="match status" value="1"/>
</dbReference>
<organism evidence="7 8">
    <name type="scientific">Brevibacterium samyangense</name>
    <dbReference type="NCBI Taxonomy" id="366888"/>
    <lineage>
        <taxon>Bacteria</taxon>
        <taxon>Bacillati</taxon>
        <taxon>Actinomycetota</taxon>
        <taxon>Actinomycetes</taxon>
        <taxon>Micrococcales</taxon>
        <taxon>Brevibacteriaceae</taxon>
        <taxon>Brevibacterium</taxon>
    </lineage>
</organism>
<reference evidence="7 8" key="1">
    <citation type="journal article" date="2019" name="Int. J. Syst. Evol. Microbiol.">
        <title>The Global Catalogue of Microorganisms (GCM) 10K type strain sequencing project: providing services to taxonomists for standard genome sequencing and annotation.</title>
        <authorList>
            <consortium name="The Broad Institute Genomics Platform"/>
            <consortium name="The Broad Institute Genome Sequencing Center for Infectious Disease"/>
            <person name="Wu L."/>
            <person name="Ma J."/>
        </authorList>
    </citation>
    <scope>NUCLEOTIDE SEQUENCE [LARGE SCALE GENOMIC DNA]</scope>
    <source>
        <strain evidence="7 8">JCM 14546</strain>
    </source>
</reference>
<dbReference type="Pfam" id="PF00496">
    <property type="entry name" value="SBP_bac_5"/>
    <property type="match status" value="1"/>
</dbReference>
<comment type="caution">
    <text evidence="7">The sequence shown here is derived from an EMBL/GenBank/DDBJ whole genome shotgun (WGS) entry which is preliminary data.</text>
</comment>
<proteinExistence type="inferred from homology"/>
<comment type="subcellular location">
    <subcellularLocation>
        <location evidence="1">Cell membrane</location>
        <topology evidence="1">Lipid-anchor</topology>
    </subcellularLocation>
</comment>
<keyword evidence="8" id="KW-1185">Reference proteome</keyword>
<feature type="chain" id="PRO_5045672191" evidence="5">
    <location>
        <begin position="29"/>
        <end position="516"/>
    </location>
</feature>
<dbReference type="PROSITE" id="PS01040">
    <property type="entry name" value="SBP_BACTERIAL_5"/>
    <property type="match status" value="1"/>
</dbReference>
<dbReference type="SUPFAM" id="SSF53850">
    <property type="entry name" value="Periplasmic binding protein-like II"/>
    <property type="match status" value="1"/>
</dbReference>
<sequence>MKIRRLGSAIAGLATVVLLATGCASSEADVAAAGGSDGDLVLARSADSTTLLPPTTTQNTDIWMLQQVYETLTLNKSDGTGVEPGLATEWTESEDGLTWTFKIREGVKFHDGSALDAEDVKFSLDYARDTSNEANAWAGEFAPITDVVVIDDHTIDIELAERWTPLPSFLALFAASIYPSDFGGHDEAWMAENANGTGPFTFDSWTKGQSLKLVKNPEYWNSEQPKIDSVTFQVVPDDNTRMLQLQGGQVDVIEEPSATTMESLSTAEGVVAESFESTKLLYFNINNTVEGLDDPKVRRALSYAVDRQSIVDTVLAGYAEPANSFISPGLPHHDDAVEGDVFDMALAQQTLAESGHPDGIPLEIQVASGIQDREQISQIAQAAWSELGFDVTVTPVDAATFSSNRAAGNFQIQIGYATSDVVDTSQMVSFLALTDDAGIRSGYTNPEVYEKAAEAVTETDDAVRTKLYSEIQHIVEEEAPIIPIVFQPSLYAFSDDVEFAPGVLGTYGLRTATISE</sequence>
<protein>
    <submittedName>
        <fullName evidence="7">ABC transporter substrate-binding protein</fullName>
    </submittedName>
</protein>
<evidence type="ECO:0000313" key="7">
    <source>
        <dbReference type="EMBL" id="GAA2013301.1"/>
    </source>
</evidence>
<evidence type="ECO:0000256" key="1">
    <source>
        <dbReference type="ARBA" id="ARBA00004193"/>
    </source>
</evidence>
<evidence type="ECO:0000256" key="4">
    <source>
        <dbReference type="ARBA" id="ARBA00022729"/>
    </source>
</evidence>
<evidence type="ECO:0000313" key="8">
    <source>
        <dbReference type="Proteomes" id="UP001500755"/>
    </source>
</evidence>
<comment type="similarity">
    <text evidence="2">Belongs to the bacterial solute-binding protein 5 family.</text>
</comment>
<dbReference type="InterPro" id="IPR023765">
    <property type="entry name" value="SBP_5_CS"/>
</dbReference>
<evidence type="ECO:0000259" key="6">
    <source>
        <dbReference type="Pfam" id="PF00496"/>
    </source>
</evidence>
<dbReference type="InterPro" id="IPR000914">
    <property type="entry name" value="SBP_5_dom"/>
</dbReference>
<gene>
    <name evidence="7" type="ORF">GCM10009755_26200</name>
</gene>
<dbReference type="Gene3D" id="3.10.105.10">
    <property type="entry name" value="Dipeptide-binding Protein, Domain 3"/>
    <property type="match status" value="1"/>
</dbReference>
<dbReference type="InterPro" id="IPR030678">
    <property type="entry name" value="Peptide/Ni-bd"/>
</dbReference>
<dbReference type="Proteomes" id="UP001500755">
    <property type="component" value="Unassembled WGS sequence"/>
</dbReference>
<accession>A0ABN2TLA6</accession>
<dbReference type="RefSeq" id="WP_344310381.1">
    <property type="nucleotide sequence ID" value="NZ_BAAANO010000029.1"/>
</dbReference>
<evidence type="ECO:0000256" key="3">
    <source>
        <dbReference type="ARBA" id="ARBA00022448"/>
    </source>
</evidence>